<organism evidence="2 3">
    <name type="scientific">Coptis chinensis</name>
    <dbReference type="NCBI Taxonomy" id="261450"/>
    <lineage>
        <taxon>Eukaryota</taxon>
        <taxon>Viridiplantae</taxon>
        <taxon>Streptophyta</taxon>
        <taxon>Embryophyta</taxon>
        <taxon>Tracheophyta</taxon>
        <taxon>Spermatophyta</taxon>
        <taxon>Magnoliopsida</taxon>
        <taxon>Ranunculales</taxon>
        <taxon>Ranunculaceae</taxon>
        <taxon>Coptidoideae</taxon>
        <taxon>Coptis</taxon>
    </lineage>
</organism>
<gene>
    <name evidence="2" type="ORF">IFM89_022020</name>
</gene>
<dbReference type="Proteomes" id="UP000631114">
    <property type="component" value="Unassembled WGS sequence"/>
</dbReference>
<evidence type="ECO:0000313" key="3">
    <source>
        <dbReference type="Proteomes" id="UP000631114"/>
    </source>
</evidence>
<dbReference type="EMBL" id="JADFTS010000004">
    <property type="protein sequence ID" value="KAF9610350.1"/>
    <property type="molecule type" value="Genomic_DNA"/>
</dbReference>
<name>A0A835I2A1_9MAGN</name>
<proteinExistence type="predicted"/>
<evidence type="ECO:0000313" key="2">
    <source>
        <dbReference type="EMBL" id="KAF9610350.1"/>
    </source>
</evidence>
<evidence type="ECO:0000256" key="1">
    <source>
        <dbReference type="SAM" id="MobiDB-lite"/>
    </source>
</evidence>
<sequence>MEVDFDNDELSKSLGPDKGSRTRGISSNKSKKQLQRHDDAMRLLWFLDKCFRFPTISLRPRGVLATPGQSITYRRGRGTYTGLSGCDDYILELFLPPGTTALSKHRYLRTRLGDNEGEQHYRRTSIAIRSSILRGSKRPFFETYRGGSFLRWGHVYVHGWKPRLCRTKSAQKMPVLKL</sequence>
<accession>A0A835I2A1</accession>
<keyword evidence="3" id="KW-1185">Reference proteome</keyword>
<protein>
    <submittedName>
        <fullName evidence="2">Uncharacterized protein</fullName>
    </submittedName>
</protein>
<reference evidence="2 3" key="1">
    <citation type="submission" date="2020-10" db="EMBL/GenBank/DDBJ databases">
        <title>The Coptis chinensis genome and diversification of protoberbering-type alkaloids.</title>
        <authorList>
            <person name="Wang B."/>
            <person name="Shu S."/>
            <person name="Song C."/>
            <person name="Liu Y."/>
        </authorList>
    </citation>
    <scope>NUCLEOTIDE SEQUENCE [LARGE SCALE GENOMIC DNA]</scope>
    <source>
        <strain evidence="2">HL-2020</strain>
        <tissue evidence="2">Leaf</tissue>
    </source>
</reference>
<feature type="region of interest" description="Disordered" evidence="1">
    <location>
        <begin position="1"/>
        <end position="34"/>
    </location>
</feature>
<comment type="caution">
    <text evidence="2">The sequence shown here is derived from an EMBL/GenBank/DDBJ whole genome shotgun (WGS) entry which is preliminary data.</text>
</comment>
<dbReference type="AlphaFoldDB" id="A0A835I2A1"/>